<dbReference type="PANTHER" id="PTHR34861:SF11">
    <property type="entry name" value="CYCLASE"/>
    <property type="match status" value="1"/>
</dbReference>
<gene>
    <name evidence="3" type="ORF">AC578_11146</name>
</gene>
<protein>
    <recommendedName>
        <fullName evidence="2">(S)-ureidoglycine aminohydrolase cupin domain-containing protein</fullName>
    </recommendedName>
</protein>
<dbReference type="InterPro" id="IPR008579">
    <property type="entry name" value="UGlyAH_Cupin_dom"/>
</dbReference>
<sequence length="432" mass="48556">MSPPVPFSSLPVDKNGPHHNAWGLYGKNDQLGTLNRLSDEVVKAAAREIQTGTRINLDWPLDAQADVPFFGRQSFEKNVYQKPPRIVNDDVWTFNTQSSSQWDGFRHFAYQKEARFYNGVTLDEIHGRNGVEKTNNIGIGAWAEKGIVGRGILLDYHEYRLKNNIPHNAFETGAIPAETLRDVAKSQGTEIKFGDLLFVRSGYLDAYNKLSRPEIETLRAKQPLTFTGVEQSEDMMEFMWNNFSACAADHPSWEAWPTQKDYSLHEVMLAGWGMPIGELFDLEKLAAHYTQSIIKMSANLVPLTIVKGAGYEHIPLPQGENATVADFHSIRTKTNDTRVTSGFYKIEAGPERPAHYTFEEAKYVLSGQIDILDEATGVTHHLVPGDFAFFHVGSKVKFSTKSNGFAFYVVTRDVKTSHPNLQGREEDVKAKL</sequence>
<dbReference type="PANTHER" id="PTHR34861">
    <property type="match status" value="1"/>
</dbReference>
<name>A0A139GVD9_9PEZI</name>
<keyword evidence="4" id="KW-1185">Reference proteome</keyword>
<feature type="domain" description="(S)-ureidoglycine aminohydrolase cupin" evidence="2">
    <location>
        <begin position="353"/>
        <end position="398"/>
    </location>
</feature>
<accession>A0A139GVD9</accession>
<dbReference type="OrthoDB" id="5396at2759"/>
<evidence type="ECO:0000313" key="4">
    <source>
        <dbReference type="Proteomes" id="UP000070133"/>
    </source>
</evidence>
<evidence type="ECO:0000256" key="1">
    <source>
        <dbReference type="ARBA" id="ARBA00007865"/>
    </source>
</evidence>
<dbReference type="InterPro" id="IPR014710">
    <property type="entry name" value="RmlC-like_jellyroll"/>
</dbReference>
<dbReference type="GO" id="GO:0004061">
    <property type="term" value="F:arylformamidase activity"/>
    <property type="evidence" value="ECO:0007669"/>
    <property type="project" value="InterPro"/>
</dbReference>
<evidence type="ECO:0000313" key="3">
    <source>
        <dbReference type="EMBL" id="KXS94150.1"/>
    </source>
</evidence>
<comment type="caution">
    <text evidence="3">The sequence shown here is derived from an EMBL/GenBank/DDBJ whole genome shotgun (WGS) entry which is preliminary data.</text>
</comment>
<evidence type="ECO:0000259" key="2">
    <source>
        <dbReference type="Pfam" id="PF05899"/>
    </source>
</evidence>
<dbReference type="InterPro" id="IPR011051">
    <property type="entry name" value="RmlC_Cupin_sf"/>
</dbReference>
<dbReference type="Pfam" id="PF05899">
    <property type="entry name" value="Cupin_3"/>
    <property type="match status" value="1"/>
</dbReference>
<dbReference type="STRING" id="321146.A0A139GVD9"/>
<dbReference type="Gene3D" id="3.50.30.50">
    <property type="entry name" value="Putative cyclase"/>
    <property type="match status" value="1"/>
</dbReference>
<dbReference type="SUPFAM" id="SSF102198">
    <property type="entry name" value="Putative cyclase"/>
    <property type="match status" value="1"/>
</dbReference>
<organism evidence="3 4">
    <name type="scientific">Pseudocercospora eumusae</name>
    <dbReference type="NCBI Taxonomy" id="321146"/>
    <lineage>
        <taxon>Eukaryota</taxon>
        <taxon>Fungi</taxon>
        <taxon>Dikarya</taxon>
        <taxon>Ascomycota</taxon>
        <taxon>Pezizomycotina</taxon>
        <taxon>Dothideomycetes</taxon>
        <taxon>Dothideomycetidae</taxon>
        <taxon>Mycosphaerellales</taxon>
        <taxon>Mycosphaerellaceae</taxon>
        <taxon>Pseudocercospora</taxon>
    </lineage>
</organism>
<dbReference type="Pfam" id="PF04199">
    <property type="entry name" value="Cyclase"/>
    <property type="match status" value="1"/>
</dbReference>
<dbReference type="EMBL" id="LFZN01000320">
    <property type="protein sequence ID" value="KXS94150.1"/>
    <property type="molecule type" value="Genomic_DNA"/>
</dbReference>
<dbReference type="Gene3D" id="2.60.120.10">
    <property type="entry name" value="Jelly Rolls"/>
    <property type="match status" value="1"/>
</dbReference>
<dbReference type="AlphaFoldDB" id="A0A139GVD9"/>
<dbReference type="InterPro" id="IPR007325">
    <property type="entry name" value="KFase/CYL"/>
</dbReference>
<proteinExistence type="inferred from homology"/>
<dbReference type="InterPro" id="IPR037175">
    <property type="entry name" value="KFase_sf"/>
</dbReference>
<dbReference type="Proteomes" id="UP000070133">
    <property type="component" value="Unassembled WGS sequence"/>
</dbReference>
<dbReference type="GO" id="GO:0019441">
    <property type="term" value="P:L-tryptophan catabolic process to kynurenine"/>
    <property type="evidence" value="ECO:0007669"/>
    <property type="project" value="InterPro"/>
</dbReference>
<reference evidence="3 4" key="1">
    <citation type="submission" date="2015-07" db="EMBL/GenBank/DDBJ databases">
        <title>Comparative genomics of the Sigatoka disease complex on banana suggests a link between parallel evolutionary changes in Pseudocercospora fijiensis and Pseudocercospora eumusae and increased virulence on the banana host.</title>
        <authorList>
            <person name="Chang T.-C."/>
            <person name="Salvucci A."/>
            <person name="Crous P.W."/>
            <person name="Stergiopoulos I."/>
        </authorList>
    </citation>
    <scope>NUCLEOTIDE SEQUENCE [LARGE SCALE GENOMIC DNA]</scope>
    <source>
        <strain evidence="3 4">CBS 114824</strain>
    </source>
</reference>
<comment type="similarity">
    <text evidence="1">Belongs to the Cyclase 1 superfamily.</text>
</comment>
<dbReference type="SUPFAM" id="SSF51182">
    <property type="entry name" value="RmlC-like cupins"/>
    <property type="match status" value="1"/>
</dbReference>